<gene>
    <name evidence="1" type="ORF">ATEIFO6365_0004010900</name>
</gene>
<organism evidence="1 2">
    <name type="scientific">Aspergillus terreus</name>
    <dbReference type="NCBI Taxonomy" id="33178"/>
    <lineage>
        <taxon>Eukaryota</taxon>
        <taxon>Fungi</taxon>
        <taxon>Dikarya</taxon>
        <taxon>Ascomycota</taxon>
        <taxon>Pezizomycotina</taxon>
        <taxon>Eurotiomycetes</taxon>
        <taxon>Eurotiomycetidae</taxon>
        <taxon>Eurotiales</taxon>
        <taxon>Aspergillaceae</taxon>
        <taxon>Aspergillus</taxon>
        <taxon>Aspergillus subgen. Circumdati</taxon>
    </lineage>
</organism>
<accession>A0A5M3ZE43</accession>
<reference evidence="1 2" key="1">
    <citation type="submission" date="2020-01" db="EMBL/GenBank/DDBJ databases">
        <title>Aspergillus terreus IFO 6365 whole genome shotgun sequence.</title>
        <authorList>
            <person name="Kanamasa S."/>
            <person name="Takahashi H."/>
        </authorList>
    </citation>
    <scope>NUCLEOTIDE SEQUENCE [LARGE SCALE GENOMIC DNA]</scope>
    <source>
        <strain evidence="1 2">IFO 6365</strain>
    </source>
</reference>
<sequence>MDTNAILDLVHDVQGQLWVDKINETHATGRLCQWVSTFHPNRLPCQLDGTFHHGAFNAGIKMVFKDNTTWMVRFPRIGRICDQFADEKVAIEVTALRLIRDRTSIPVPKVRAWGPATSNPLGLGPFIVMDFIHGVSLGELLRGPDAQRPSRVIREDISDGDIEVIYRQMASFLLQLFQLDFGRIGSLPSPRADVECPTPLRPLTFKAHSILQNGGVDTFGDRSRGFATATEYFQYVAGQDWEQLVRQPNSVVGPYDAQNKYMAFKVMKSLIPDLVHAEYDRGKFKLICDDLGLANLIVRGKDDLTIVGVVDLEWSYIGPAQLFGSAPWWLLQDRPVNSAWDCDGDEPPAIATRYFKYLDIFVRVLEEEEAKTPEYREREFSSLIKWSQASGAMWLHMLLSSGFNDHRSFPFTQLRRHLGSAEWARREREFDDPDVLEAFAERKVNELDKYDERLEDIEGRKALVDSGQMTKEEFLASFTRVD</sequence>
<name>A0A5M3ZE43_ASPTE</name>
<evidence type="ECO:0000313" key="1">
    <source>
        <dbReference type="EMBL" id="GFF14990.1"/>
    </source>
</evidence>
<dbReference type="GO" id="GO:0016740">
    <property type="term" value="F:transferase activity"/>
    <property type="evidence" value="ECO:0007669"/>
    <property type="project" value="UniProtKB-KW"/>
</dbReference>
<keyword evidence="2" id="KW-1185">Reference proteome</keyword>
<dbReference type="InterPro" id="IPR011009">
    <property type="entry name" value="Kinase-like_dom_sf"/>
</dbReference>
<dbReference type="PANTHER" id="PTHR21310">
    <property type="entry name" value="AMINOGLYCOSIDE PHOSPHOTRANSFERASE-RELATED-RELATED"/>
    <property type="match status" value="1"/>
</dbReference>
<dbReference type="PANTHER" id="PTHR21310:SF37">
    <property type="entry name" value="AMINOGLYCOSIDE PHOSPHOTRANSFERASE DOMAIN-CONTAINING PROTEIN"/>
    <property type="match status" value="1"/>
</dbReference>
<dbReference type="InterPro" id="IPR051678">
    <property type="entry name" value="AGP_Transferase"/>
</dbReference>
<protein>
    <submittedName>
        <fullName evidence="1">Phosphotransferase enzyme family protein</fullName>
    </submittedName>
</protein>
<dbReference type="VEuPathDB" id="FungiDB:ATEG_09380"/>
<dbReference type="Proteomes" id="UP000452235">
    <property type="component" value="Unassembled WGS sequence"/>
</dbReference>
<comment type="caution">
    <text evidence="1">The sequence shown here is derived from an EMBL/GenBank/DDBJ whole genome shotgun (WGS) entry which is preliminary data.</text>
</comment>
<dbReference type="SUPFAM" id="SSF56112">
    <property type="entry name" value="Protein kinase-like (PK-like)"/>
    <property type="match status" value="1"/>
</dbReference>
<dbReference type="AlphaFoldDB" id="A0A5M3ZE43"/>
<keyword evidence="1" id="KW-0808">Transferase</keyword>
<dbReference type="Gene3D" id="3.30.200.20">
    <property type="entry name" value="Phosphorylase Kinase, domain 1"/>
    <property type="match status" value="1"/>
</dbReference>
<dbReference type="OrthoDB" id="5412996at2759"/>
<dbReference type="EMBL" id="BLJY01000004">
    <property type="protein sequence ID" value="GFF14990.1"/>
    <property type="molecule type" value="Genomic_DNA"/>
</dbReference>
<proteinExistence type="predicted"/>
<evidence type="ECO:0000313" key="2">
    <source>
        <dbReference type="Proteomes" id="UP000452235"/>
    </source>
</evidence>